<evidence type="ECO:0000256" key="1">
    <source>
        <dbReference type="ARBA" id="ARBA00004496"/>
    </source>
</evidence>
<organism evidence="4 5">
    <name type="scientific">Nocardia cerradoensis</name>
    <dbReference type="NCBI Taxonomy" id="85688"/>
    <lineage>
        <taxon>Bacteria</taxon>
        <taxon>Bacillati</taxon>
        <taxon>Actinomycetota</taxon>
        <taxon>Actinomycetes</taxon>
        <taxon>Mycobacteriales</taxon>
        <taxon>Nocardiaceae</taxon>
        <taxon>Nocardia</taxon>
    </lineage>
</organism>
<evidence type="ECO:0000313" key="5">
    <source>
        <dbReference type="Proteomes" id="UP000215506"/>
    </source>
</evidence>
<dbReference type="PROSITE" id="PS51857">
    <property type="entry name" value="CSD_2"/>
    <property type="match status" value="1"/>
</dbReference>
<sequence>MARGTVKWFEDVEGFGLVAADDGGPDLYIGSGDVAAHDSVLAEGDRVEFEVIVDIKGPHARHVRILSDAIVAS</sequence>
<dbReference type="PIRSF" id="PIRSF002599">
    <property type="entry name" value="Cold_shock_A"/>
    <property type="match status" value="1"/>
</dbReference>
<dbReference type="PRINTS" id="PR00050">
    <property type="entry name" value="COLDSHOCK"/>
</dbReference>
<reference evidence="4 5" key="1">
    <citation type="submission" date="2017-07" db="EMBL/GenBank/DDBJ databases">
        <title>First draft Genome Sequence of Nocardia cerradoensis isolated from human infection.</title>
        <authorList>
            <person name="Carrasco G."/>
        </authorList>
    </citation>
    <scope>NUCLEOTIDE SEQUENCE [LARGE SCALE GENOMIC DNA]</scope>
    <source>
        <strain evidence="4 5">CNM20130759</strain>
    </source>
</reference>
<evidence type="ECO:0000259" key="3">
    <source>
        <dbReference type="PROSITE" id="PS51857"/>
    </source>
</evidence>
<dbReference type="AlphaFoldDB" id="A0A231GW59"/>
<keyword evidence="5" id="KW-1185">Reference proteome</keyword>
<dbReference type="CDD" id="cd04458">
    <property type="entry name" value="CSP_CDS"/>
    <property type="match status" value="1"/>
</dbReference>
<dbReference type="Gene3D" id="2.40.50.140">
    <property type="entry name" value="Nucleic acid-binding proteins"/>
    <property type="match status" value="1"/>
</dbReference>
<gene>
    <name evidence="4" type="primary">scoF_2</name>
    <name evidence="4" type="ORF">B7C42_06992</name>
</gene>
<keyword evidence="2" id="KW-0963">Cytoplasm</keyword>
<dbReference type="InterPro" id="IPR012340">
    <property type="entry name" value="NA-bd_OB-fold"/>
</dbReference>
<dbReference type="InterPro" id="IPR012156">
    <property type="entry name" value="Cold_shock_CspA"/>
</dbReference>
<evidence type="ECO:0000313" key="4">
    <source>
        <dbReference type="EMBL" id="OXR40857.1"/>
    </source>
</evidence>
<accession>A0A231GW59</accession>
<comment type="subcellular location">
    <subcellularLocation>
        <location evidence="1">Cytoplasm</location>
    </subcellularLocation>
</comment>
<feature type="domain" description="CSD" evidence="3">
    <location>
        <begin position="1"/>
        <end position="65"/>
    </location>
</feature>
<dbReference type="SUPFAM" id="SSF50249">
    <property type="entry name" value="Nucleic acid-binding proteins"/>
    <property type="match status" value="1"/>
</dbReference>
<comment type="caution">
    <text evidence="4">The sequence shown here is derived from an EMBL/GenBank/DDBJ whole genome shotgun (WGS) entry which is preliminary data.</text>
</comment>
<dbReference type="Proteomes" id="UP000215506">
    <property type="component" value="Unassembled WGS sequence"/>
</dbReference>
<protein>
    <submittedName>
        <fullName evidence="4">Cold shock protein ScoF</fullName>
    </submittedName>
</protein>
<dbReference type="GO" id="GO:0005737">
    <property type="term" value="C:cytoplasm"/>
    <property type="evidence" value="ECO:0007669"/>
    <property type="project" value="UniProtKB-SubCell"/>
</dbReference>
<dbReference type="Pfam" id="PF00313">
    <property type="entry name" value="CSD"/>
    <property type="match status" value="1"/>
</dbReference>
<evidence type="ECO:0000256" key="2">
    <source>
        <dbReference type="ARBA" id="ARBA00022490"/>
    </source>
</evidence>
<dbReference type="InterPro" id="IPR002059">
    <property type="entry name" value="CSP_DNA-bd"/>
</dbReference>
<name>A0A231GW59_9NOCA</name>
<dbReference type="SMART" id="SM00357">
    <property type="entry name" value="CSP"/>
    <property type="match status" value="1"/>
</dbReference>
<dbReference type="GO" id="GO:0003676">
    <property type="term" value="F:nucleic acid binding"/>
    <property type="evidence" value="ECO:0007669"/>
    <property type="project" value="InterPro"/>
</dbReference>
<dbReference type="InterPro" id="IPR011129">
    <property type="entry name" value="CSD"/>
</dbReference>
<proteinExistence type="predicted"/>
<dbReference type="EMBL" id="NGAF01000025">
    <property type="protein sequence ID" value="OXR40857.1"/>
    <property type="molecule type" value="Genomic_DNA"/>
</dbReference>
<dbReference type="RefSeq" id="WP_094027916.1">
    <property type="nucleotide sequence ID" value="NZ_NGAF01000025.1"/>
</dbReference>